<organism evidence="4 5">
    <name type="scientific">Tetradesmus obliquus</name>
    <name type="common">Green alga</name>
    <name type="synonym">Acutodesmus obliquus</name>
    <dbReference type="NCBI Taxonomy" id="3088"/>
    <lineage>
        <taxon>Eukaryota</taxon>
        <taxon>Viridiplantae</taxon>
        <taxon>Chlorophyta</taxon>
        <taxon>core chlorophytes</taxon>
        <taxon>Chlorophyceae</taxon>
        <taxon>CS clade</taxon>
        <taxon>Sphaeropleales</taxon>
        <taxon>Scenedesmaceae</taxon>
        <taxon>Tetradesmus</taxon>
    </lineage>
</organism>
<dbReference type="SUPFAM" id="SSF46934">
    <property type="entry name" value="UBA-like"/>
    <property type="match status" value="2"/>
</dbReference>
<reference evidence="4 5" key="1">
    <citation type="submission" date="2023-05" db="EMBL/GenBank/DDBJ databases">
        <title>A 100% complete, gapless, phased diploid assembly of the Scenedesmus obliquus UTEX 3031 genome.</title>
        <authorList>
            <person name="Biondi T.C."/>
            <person name="Hanschen E.R."/>
            <person name="Kwon T."/>
            <person name="Eng W."/>
            <person name="Kruse C.P.S."/>
            <person name="Koehler S.I."/>
            <person name="Kunde Y."/>
            <person name="Gleasner C.D."/>
            <person name="You Mak K.T."/>
            <person name="Polle J."/>
            <person name="Hovde B.T."/>
            <person name="Starkenburg S.R."/>
        </authorList>
    </citation>
    <scope>NUCLEOTIDE SEQUENCE [LARGE SCALE GENOMIC DNA]</scope>
    <source>
        <strain evidence="4 5">DOE0152z</strain>
    </source>
</reference>
<evidence type="ECO:0000313" key="4">
    <source>
        <dbReference type="EMBL" id="WIA10428.1"/>
    </source>
</evidence>
<dbReference type="Gene3D" id="3.10.20.90">
    <property type="entry name" value="Phosphatidylinositol 3-kinase Catalytic Subunit, Chain A, domain 1"/>
    <property type="match status" value="1"/>
</dbReference>
<keyword evidence="5" id="KW-1185">Reference proteome</keyword>
<name>A0ABY8TSJ1_TETOB</name>
<dbReference type="Gene3D" id="1.10.8.10">
    <property type="entry name" value="DNA helicase RuvA subunit, C-terminal domain"/>
    <property type="match status" value="2"/>
</dbReference>
<feature type="domain" description="Ubiquitin-like" evidence="3">
    <location>
        <begin position="1"/>
        <end position="78"/>
    </location>
</feature>
<dbReference type="EMBL" id="CP126209">
    <property type="protein sequence ID" value="WIA10428.1"/>
    <property type="molecule type" value="Genomic_DNA"/>
</dbReference>
<dbReference type="PROSITE" id="PS50030">
    <property type="entry name" value="UBA"/>
    <property type="match status" value="2"/>
</dbReference>
<proteinExistence type="predicted"/>
<gene>
    <name evidence="4" type="ORF">OEZ85_010620</name>
</gene>
<dbReference type="InterPro" id="IPR000626">
    <property type="entry name" value="Ubiquitin-like_dom"/>
</dbReference>
<feature type="region of interest" description="Disordered" evidence="1">
    <location>
        <begin position="323"/>
        <end position="403"/>
    </location>
</feature>
<dbReference type="InterPro" id="IPR052476">
    <property type="entry name" value="UBAC1"/>
</dbReference>
<dbReference type="Proteomes" id="UP001244341">
    <property type="component" value="Chromosome 2b"/>
</dbReference>
<dbReference type="Pfam" id="PF00240">
    <property type="entry name" value="ubiquitin"/>
    <property type="match status" value="1"/>
</dbReference>
<evidence type="ECO:0000313" key="5">
    <source>
        <dbReference type="Proteomes" id="UP001244341"/>
    </source>
</evidence>
<feature type="compositionally biased region" description="Acidic residues" evidence="1">
    <location>
        <begin position="535"/>
        <end position="548"/>
    </location>
</feature>
<dbReference type="InterPro" id="IPR009060">
    <property type="entry name" value="UBA-like_sf"/>
</dbReference>
<evidence type="ECO:0000259" key="3">
    <source>
        <dbReference type="PROSITE" id="PS50053"/>
    </source>
</evidence>
<evidence type="ECO:0000259" key="2">
    <source>
        <dbReference type="PROSITE" id="PS50030"/>
    </source>
</evidence>
<feature type="compositionally biased region" description="Low complexity" evidence="1">
    <location>
        <begin position="488"/>
        <end position="530"/>
    </location>
</feature>
<protein>
    <recommendedName>
        <fullName evidence="6">UBA domain-containing protein</fullName>
    </recommendedName>
</protein>
<feature type="region of interest" description="Disordered" evidence="1">
    <location>
        <begin position="486"/>
        <end position="548"/>
    </location>
</feature>
<feature type="compositionally biased region" description="Acidic residues" evidence="1">
    <location>
        <begin position="177"/>
        <end position="189"/>
    </location>
</feature>
<feature type="compositionally biased region" description="Acidic residues" evidence="1">
    <location>
        <begin position="359"/>
        <end position="403"/>
    </location>
</feature>
<dbReference type="PROSITE" id="PS50053">
    <property type="entry name" value="UBIQUITIN_2"/>
    <property type="match status" value="1"/>
</dbReference>
<dbReference type="PANTHER" id="PTHR46738">
    <property type="entry name" value="UBIQUITIN-ASSOCIATED DOMAIN-CONTAINING PROTEIN 1"/>
    <property type="match status" value="1"/>
</dbReference>
<dbReference type="SMART" id="SM00165">
    <property type="entry name" value="UBA"/>
    <property type="match status" value="2"/>
</dbReference>
<evidence type="ECO:0008006" key="6">
    <source>
        <dbReference type="Google" id="ProtNLM"/>
    </source>
</evidence>
<dbReference type="InterPro" id="IPR015940">
    <property type="entry name" value="UBA"/>
</dbReference>
<dbReference type="CDD" id="cd14297">
    <property type="entry name" value="UBA2_spUBP14_like"/>
    <property type="match status" value="1"/>
</dbReference>
<dbReference type="PANTHER" id="PTHR46738:SF1">
    <property type="entry name" value="UBIQUITIN-ASSOCIATED DOMAIN-CONTAINING PROTEIN 1"/>
    <property type="match status" value="1"/>
</dbReference>
<feature type="domain" description="UBA" evidence="2">
    <location>
        <begin position="275"/>
        <end position="315"/>
    </location>
</feature>
<dbReference type="Pfam" id="PF22562">
    <property type="entry name" value="UBA_7"/>
    <property type="match status" value="2"/>
</dbReference>
<accession>A0ABY8TSJ1</accession>
<feature type="domain" description="UBA" evidence="2">
    <location>
        <begin position="180"/>
        <end position="234"/>
    </location>
</feature>
<feature type="region of interest" description="Disordered" evidence="1">
    <location>
        <begin position="163"/>
        <end position="197"/>
    </location>
</feature>
<dbReference type="InterPro" id="IPR029071">
    <property type="entry name" value="Ubiquitin-like_domsf"/>
</dbReference>
<dbReference type="CDD" id="cd17039">
    <property type="entry name" value="Ubl_ubiquitin_like"/>
    <property type="match status" value="1"/>
</dbReference>
<sequence>MELKIKTLKGSCVLLIDLKDTKTVGQLQALLHQQHKGDPLDIPQPEHQRLVFKQAVLPADTALQQAGIANGDQLVLLVPRKLQQPSPPQILPAPDAAAIRAAITDEARQQGLEHTLREERPPAAPQRRSIMLPPELLGQVDGELLQLLEQALSGAGGNILQGLRLSGSGDGSQEQQAQEEEEEEGEEGDIQPPEPSAGHLAQLADMGFSEALARKALQLTHDNVELALEWLLQHGEEPGAADPPTQEQLRAVYGRRRRRAAGAAAGAGAAAAAGAPVEAVLSQLTDMGFEAAAAQQALARVGPNLDLAVTLLLGQGLSAAMASARGSGDDSRDEEPAAAAGDAAAAAAAGGAAAAEAAQQDEDDEMAELLDDDEEEEEYEDAAEDEYVSEYEDTDVDEDDEEGPALPLHLEQALGTMGSMDLQGLGSSDMEQLLQGVAIQDLVGNQLLMSGSMEGGMGGMAGPQGALLRLMEAPGLLQQMFAGLQDPAAAGQQQEAQEQPDGTQQQQQQQAQSAAEEQEAAGEGRLQQQQWEAGDQPEPEADDASGYS</sequence>
<dbReference type="SUPFAM" id="SSF54236">
    <property type="entry name" value="Ubiquitin-like"/>
    <property type="match status" value="1"/>
</dbReference>
<evidence type="ECO:0000256" key="1">
    <source>
        <dbReference type="SAM" id="MobiDB-lite"/>
    </source>
</evidence>
<feature type="compositionally biased region" description="Low complexity" evidence="1">
    <location>
        <begin position="337"/>
        <end position="358"/>
    </location>
</feature>